<dbReference type="InterPro" id="IPR029021">
    <property type="entry name" value="Prot-tyrosine_phosphatase-like"/>
</dbReference>
<gene>
    <name evidence="5" type="ORF">TrVE_jg8722</name>
</gene>
<dbReference type="AlphaFoldDB" id="A0A9W7B849"/>
<dbReference type="Pfam" id="PF00782">
    <property type="entry name" value="DSPc"/>
    <property type="match status" value="1"/>
</dbReference>
<dbReference type="InterPro" id="IPR052103">
    <property type="entry name" value="Dual_spec_Phospatases"/>
</dbReference>
<dbReference type="PROSITE" id="PS00383">
    <property type="entry name" value="TYR_PHOSPHATASE_1"/>
    <property type="match status" value="1"/>
</dbReference>
<comment type="similarity">
    <text evidence="1">Belongs to the protein-tyrosine phosphatase family. Non-receptor class dual specificity subfamily.</text>
</comment>
<evidence type="ECO:0000313" key="5">
    <source>
        <dbReference type="EMBL" id="GMH81325.1"/>
    </source>
</evidence>
<protein>
    <recommendedName>
        <fullName evidence="4">Tyrosine specific protein phosphatases domain-containing protein</fullName>
    </recommendedName>
</protein>
<organism evidence="5 6">
    <name type="scientific">Triparma verrucosa</name>
    <dbReference type="NCBI Taxonomy" id="1606542"/>
    <lineage>
        <taxon>Eukaryota</taxon>
        <taxon>Sar</taxon>
        <taxon>Stramenopiles</taxon>
        <taxon>Ochrophyta</taxon>
        <taxon>Bolidophyceae</taxon>
        <taxon>Parmales</taxon>
        <taxon>Triparmaceae</taxon>
        <taxon>Triparma</taxon>
    </lineage>
</organism>
<dbReference type="PANTHER" id="PTHR45961">
    <property type="entry name" value="IP21249P"/>
    <property type="match status" value="1"/>
</dbReference>
<dbReference type="InterPro" id="IPR000387">
    <property type="entry name" value="Tyr_Pase_dom"/>
</dbReference>
<accession>A0A9W7B849</accession>
<dbReference type="GO" id="GO:0004721">
    <property type="term" value="F:phosphoprotein phosphatase activity"/>
    <property type="evidence" value="ECO:0007669"/>
    <property type="project" value="UniProtKB-KW"/>
</dbReference>
<feature type="domain" description="Tyrosine specific protein phosphatases" evidence="4">
    <location>
        <begin position="103"/>
        <end position="161"/>
    </location>
</feature>
<keyword evidence="6" id="KW-1185">Reference proteome</keyword>
<proteinExistence type="inferred from homology"/>
<dbReference type="EMBL" id="BRXX01000001">
    <property type="protein sequence ID" value="GMH81325.1"/>
    <property type="molecule type" value="Genomic_DNA"/>
</dbReference>
<dbReference type="Gene3D" id="3.90.190.10">
    <property type="entry name" value="Protein tyrosine phosphatase superfamily"/>
    <property type="match status" value="1"/>
</dbReference>
<evidence type="ECO:0000259" key="4">
    <source>
        <dbReference type="PROSITE" id="PS50056"/>
    </source>
</evidence>
<sequence>MPKSSVGRLTLSNSFTDFNLPFPQSPPPPDIFSPLSPLYTHPLTTGTIYIGTSLCLTPPILSAYKITKTVDCSKTPSPKSKTNFPFDLSSSNPQKLKTDAQIIEFLAPLLQFLDECRSENVLVHCLSGSQRSGTVAIICLMRYLGLNDVEEVSKTVKNLRPVCEPNSTGWEIIKRFAKARENGEDLELNL</sequence>
<evidence type="ECO:0000256" key="1">
    <source>
        <dbReference type="ARBA" id="ARBA00008601"/>
    </source>
</evidence>
<dbReference type="SUPFAM" id="SSF52799">
    <property type="entry name" value="(Phosphotyrosine protein) phosphatases II"/>
    <property type="match status" value="1"/>
</dbReference>
<reference evidence="6" key="1">
    <citation type="journal article" date="2023" name="Commun. Biol.">
        <title>Genome analysis of Parmales, the sister group of diatoms, reveals the evolutionary specialization of diatoms from phago-mixotrophs to photoautotrophs.</title>
        <authorList>
            <person name="Ban H."/>
            <person name="Sato S."/>
            <person name="Yoshikawa S."/>
            <person name="Yamada K."/>
            <person name="Nakamura Y."/>
            <person name="Ichinomiya M."/>
            <person name="Sato N."/>
            <person name="Blanc-Mathieu R."/>
            <person name="Endo H."/>
            <person name="Kuwata A."/>
            <person name="Ogata H."/>
        </authorList>
    </citation>
    <scope>NUCLEOTIDE SEQUENCE [LARGE SCALE GENOMIC DNA]</scope>
    <source>
        <strain evidence="6">NIES 3699</strain>
    </source>
</reference>
<keyword evidence="2" id="KW-0378">Hydrolase</keyword>
<keyword evidence="3" id="KW-0904">Protein phosphatase</keyword>
<dbReference type="InterPro" id="IPR020422">
    <property type="entry name" value="TYR_PHOSPHATASE_DUAL_dom"/>
</dbReference>
<dbReference type="InterPro" id="IPR016130">
    <property type="entry name" value="Tyr_Pase_AS"/>
</dbReference>
<dbReference type="InterPro" id="IPR000340">
    <property type="entry name" value="Dual-sp_phosphatase_cat-dom"/>
</dbReference>
<evidence type="ECO:0000256" key="2">
    <source>
        <dbReference type="ARBA" id="ARBA00022801"/>
    </source>
</evidence>
<name>A0A9W7B849_9STRA</name>
<evidence type="ECO:0000256" key="3">
    <source>
        <dbReference type="ARBA" id="ARBA00022912"/>
    </source>
</evidence>
<evidence type="ECO:0000313" key="6">
    <source>
        <dbReference type="Proteomes" id="UP001165160"/>
    </source>
</evidence>
<dbReference type="PROSITE" id="PS50056">
    <property type="entry name" value="TYR_PHOSPHATASE_2"/>
    <property type="match status" value="1"/>
</dbReference>
<dbReference type="CDD" id="cd14498">
    <property type="entry name" value="DSP"/>
    <property type="match status" value="1"/>
</dbReference>
<dbReference type="SMART" id="SM00195">
    <property type="entry name" value="DSPc"/>
    <property type="match status" value="1"/>
</dbReference>
<dbReference type="Proteomes" id="UP001165160">
    <property type="component" value="Unassembled WGS sequence"/>
</dbReference>
<comment type="caution">
    <text evidence="5">The sequence shown here is derived from an EMBL/GenBank/DDBJ whole genome shotgun (WGS) entry which is preliminary data.</text>
</comment>
<dbReference type="PANTHER" id="PTHR45961:SF6">
    <property type="entry name" value="IP21249P"/>
    <property type="match status" value="1"/>
</dbReference>